<comment type="caution">
    <text evidence="6">The sequence shown here is derived from an EMBL/GenBank/DDBJ whole genome shotgun (WGS) entry which is preliminary data.</text>
</comment>
<dbReference type="Gene3D" id="3.30.300.30">
    <property type="match status" value="2"/>
</dbReference>
<proteinExistence type="predicted"/>
<dbReference type="GO" id="GO:0031177">
    <property type="term" value="F:phosphopantetheine binding"/>
    <property type="evidence" value="ECO:0007669"/>
    <property type="project" value="InterPro"/>
</dbReference>
<dbReference type="CDD" id="cd02440">
    <property type="entry name" value="AdoMet_MTases"/>
    <property type="match status" value="1"/>
</dbReference>
<dbReference type="PROSITE" id="PS50075">
    <property type="entry name" value="CARRIER"/>
    <property type="match status" value="1"/>
</dbReference>
<dbReference type="FunFam" id="3.40.50.980:FF:000001">
    <property type="entry name" value="Non-ribosomal peptide synthetase"/>
    <property type="match status" value="1"/>
</dbReference>
<dbReference type="Pfam" id="PF00550">
    <property type="entry name" value="PP-binding"/>
    <property type="match status" value="1"/>
</dbReference>
<dbReference type="EMBL" id="SLWS01000021">
    <property type="protein sequence ID" value="TCO45309.1"/>
    <property type="molecule type" value="Genomic_DNA"/>
</dbReference>
<dbReference type="FunFam" id="3.40.50.12780:FF:000012">
    <property type="entry name" value="Non-ribosomal peptide synthetase"/>
    <property type="match status" value="1"/>
</dbReference>
<dbReference type="InterPro" id="IPR001242">
    <property type="entry name" value="Condensation_dom"/>
</dbReference>
<evidence type="ECO:0000259" key="5">
    <source>
        <dbReference type="PROSITE" id="PS50075"/>
    </source>
</evidence>
<dbReference type="CDD" id="cd17643">
    <property type="entry name" value="A_NRPS_Cytc1-like"/>
    <property type="match status" value="1"/>
</dbReference>
<dbReference type="Pfam" id="PF00668">
    <property type="entry name" value="Condensation"/>
    <property type="match status" value="2"/>
</dbReference>
<dbReference type="Gene3D" id="1.10.1200.10">
    <property type="entry name" value="ACP-like"/>
    <property type="match status" value="1"/>
</dbReference>
<keyword evidence="7" id="KW-1185">Reference proteome</keyword>
<dbReference type="GO" id="GO:0009403">
    <property type="term" value="P:toxin biosynthetic process"/>
    <property type="evidence" value="ECO:0007669"/>
    <property type="project" value="UniProtKB-ARBA"/>
</dbReference>
<accession>A0A4R2IMT5</accession>
<dbReference type="Proteomes" id="UP000295680">
    <property type="component" value="Unassembled WGS sequence"/>
</dbReference>
<dbReference type="SUPFAM" id="SSF56801">
    <property type="entry name" value="Acetyl-CoA synthetase-like"/>
    <property type="match status" value="1"/>
</dbReference>
<dbReference type="InterPro" id="IPR020806">
    <property type="entry name" value="PKS_PP-bd"/>
</dbReference>
<dbReference type="GO" id="GO:0008610">
    <property type="term" value="P:lipid biosynthetic process"/>
    <property type="evidence" value="ECO:0007669"/>
    <property type="project" value="UniProtKB-ARBA"/>
</dbReference>
<dbReference type="SUPFAM" id="SSF53335">
    <property type="entry name" value="S-adenosyl-L-methionine-dependent methyltransferases"/>
    <property type="match status" value="1"/>
</dbReference>
<evidence type="ECO:0000313" key="7">
    <source>
        <dbReference type="Proteomes" id="UP000295680"/>
    </source>
</evidence>
<name>A0A4R2IMT5_9PSEU</name>
<dbReference type="GO" id="GO:0005829">
    <property type="term" value="C:cytosol"/>
    <property type="evidence" value="ECO:0007669"/>
    <property type="project" value="TreeGrafter"/>
</dbReference>
<dbReference type="GO" id="GO:0003824">
    <property type="term" value="F:catalytic activity"/>
    <property type="evidence" value="ECO:0007669"/>
    <property type="project" value="InterPro"/>
</dbReference>
<dbReference type="CDD" id="cd19531">
    <property type="entry name" value="LCL_NRPS-like"/>
    <property type="match status" value="1"/>
</dbReference>
<protein>
    <submittedName>
        <fullName evidence="6">Amino acid adenylation domain-containing protein</fullName>
    </submittedName>
</protein>
<dbReference type="InterPro" id="IPR023213">
    <property type="entry name" value="CAT-like_dom_sf"/>
</dbReference>
<dbReference type="NCBIfam" id="TIGR01733">
    <property type="entry name" value="AA-adenyl-dom"/>
    <property type="match status" value="1"/>
</dbReference>
<keyword evidence="2" id="KW-0596">Phosphopantetheine</keyword>
<evidence type="ECO:0000256" key="3">
    <source>
        <dbReference type="ARBA" id="ARBA00022553"/>
    </source>
</evidence>
<dbReference type="InterPro" id="IPR045851">
    <property type="entry name" value="AMP-bd_C_sf"/>
</dbReference>
<dbReference type="InterPro" id="IPR010071">
    <property type="entry name" value="AA_adenyl_dom"/>
</dbReference>
<dbReference type="Gene3D" id="2.30.38.10">
    <property type="entry name" value="Luciferase, Domain 3"/>
    <property type="match status" value="1"/>
</dbReference>
<dbReference type="InterPro" id="IPR013217">
    <property type="entry name" value="Methyltransf_12"/>
</dbReference>
<dbReference type="Gene3D" id="3.30.559.30">
    <property type="entry name" value="Nonribosomal peptide synthetase, condensation domain"/>
    <property type="match status" value="2"/>
</dbReference>
<evidence type="ECO:0000256" key="1">
    <source>
        <dbReference type="ARBA" id="ARBA00001957"/>
    </source>
</evidence>
<gene>
    <name evidence="6" type="ORF">EV192_12173</name>
</gene>
<comment type="cofactor">
    <cofactor evidence="1">
        <name>pantetheine 4'-phosphate</name>
        <dbReference type="ChEBI" id="CHEBI:47942"/>
    </cofactor>
</comment>
<dbReference type="InterPro" id="IPR020845">
    <property type="entry name" value="AMP-binding_CS"/>
</dbReference>
<dbReference type="FunFam" id="2.30.38.10:FF:000001">
    <property type="entry name" value="Non-ribosomal peptide synthetase PvdI"/>
    <property type="match status" value="1"/>
</dbReference>
<evidence type="ECO:0000256" key="2">
    <source>
        <dbReference type="ARBA" id="ARBA00022450"/>
    </source>
</evidence>
<dbReference type="InterPro" id="IPR006162">
    <property type="entry name" value="Ppantetheine_attach_site"/>
</dbReference>
<dbReference type="SMART" id="SM00823">
    <property type="entry name" value="PKS_PP"/>
    <property type="match status" value="1"/>
</dbReference>
<dbReference type="PROSITE" id="PS00012">
    <property type="entry name" value="PHOSPHOPANTETHEINE"/>
    <property type="match status" value="1"/>
</dbReference>
<organism evidence="6 7">
    <name type="scientific">Actinocrispum wychmicini</name>
    <dbReference type="NCBI Taxonomy" id="1213861"/>
    <lineage>
        <taxon>Bacteria</taxon>
        <taxon>Bacillati</taxon>
        <taxon>Actinomycetota</taxon>
        <taxon>Actinomycetes</taxon>
        <taxon>Pseudonocardiales</taxon>
        <taxon>Pseudonocardiaceae</taxon>
        <taxon>Actinocrispum</taxon>
    </lineage>
</organism>
<dbReference type="InterPro" id="IPR009081">
    <property type="entry name" value="PP-bd_ACP"/>
</dbReference>
<evidence type="ECO:0000313" key="6">
    <source>
        <dbReference type="EMBL" id="TCO45309.1"/>
    </source>
</evidence>
<dbReference type="InterPro" id="IPR029063">
    <property type="entry name" value="SAM-dependent_MTases_sf"/>
</dbReference>
<dbReference type="PANTHER" id="PTHR45527">
    <property type="entry name" value="NONRIBOSOMAL PEPTIDE SYNTHETASE"/>
    <property type="match status" value="1"/>
</dbReference>
<keyword evidence="4" id="KW-0677">Repeat</keyword>
<dbReference type="GO" id="GO:0043041">
    <property type="term" value="P:amino acid activation for nonribosomal peptide biosynthetic process"/>
    <property type="evidence" value="ECO:0007669"/>
    <property type="project" value="TreeGrafter"/>
</dbReference>
<sequence length="2185" mass="240190">MTSAFLSFAQQRLWFLDQLLPGSTAYHISWSVRLSGPLDLAALRWSLRRVVERHEVLRTSFPAESGEPVQMVRPVGEIPLPANDMSGDDAVRRAIAEDLATPFTMTDTPPIRMTLYRLNADEHVLSVIVHHILVDGWSAGVFFGELGRLYAARVAEEPDPLAPLPMQYREFARWQRDQLTGDRLAKTLDWWREALSGAPTVLELPNDLPRPTVQTFAGATHQIPLSRELWNAIAGCARAHKATPFMVLYAAFAGLLSRVTGATDLVIGSPVAGRGRAEHEQLIGMFANTLPLRVDASGDPSAAELIGRAKATSLAAFARPDLPFEKLVDELRPDRVLSHNPLVQVMLTLQNTASREAASGGLGIEPFPMDLEAAFVDLWLEGRPPSTSDSDALARFVYKSDLFTPAAVARLADQFLTVLGQVTAQPAARLSELTLLTDAERTRLVDVFGAAPLDSDVRTTLSAIFEEQAERTPDAVAVTCGDRQLTYSQLNRAANRLAHKLRDLGVGPEVLVGICAQRDLGLIVSTLAVLKAGGAYVPLDPTNPPERLKFVLADTDAHIVLTHEGLLDRFGAYHGEILLLDDLPDRPEDNLPAQCGPDNLAYVIYTSGSTGRPKGVMIAHRQVIRLMTASDEHFRFDATDVWALTHSHAFDLSVWEMWGAFTKGGRVVIVPADTARDQEALSDLLRAEQVTVLTQTPPAFRALRTTLTALGRSFRDTAMRTIVFGGDTLHARELDQWFDEHGDVRPAMVNMYGITETTVHVTYKLVQDADLAAAPSSPIGRPLPDLRGYVLDERLEPVPVGVAGELFVAGPGLARGYLNRPGLTGYRFVPEPFSGRPGERMYRTGDLVKWLPDGNLEFLGRTDRQVKIRGYRIEPGEIEAALLEHPMVGQAVVLPRAGQLVAYVSAKSGDDLVERSISATVDGWGEVFDLAYGHQTDPFASWDSSYTGEPIAREAMAGWLEQAARQVEALQPRRILDVGCGMGLFLRRLGPGCERYVGTDVSASAITAARKQAELAGVQAELRQQAAHDLTGLTGERFDVVLLDSVVQYFPSVDYLLEVLDGLVGLVAPGGALFVGDVRHLGLLEAFHRSVAQFRDDDGDLRTRVDAENELLVDPELFRRLPGRLSRISAVDIRMKRGSFGTEMERFRYDVVLTVDGPPPVSSDVLAWQGSTPAEFGRWLDAHHPVTAAARHVPNGRILSDGVDPEALAAVAEDRGYQVRLRFADDPVRFGLDISTVDIPGEPGVIGERVDWTVFTNFCLRDRWETEMVPALRSHLGERLPGHMVPSRFVVLDRMPLNRSGKVDHGALPEPRVTRADDSFVAPRTETERLLASIWAEVLGLERVGATDDFFEVGGDSLRSVQVVGKARQAGLTLTARRLFEHPTITELAAVAVPIVAAPTRVPLTPVQRLLSADRFVERIPLVSATPLDPELLQAAMSFVARRHDALRLTMDGDEWTIGDTPTIHGDRPVLTVNRLALDEHSIGVVVSELDVAYRQLASGSAIRVPGEAISFLAWAATQPSQQVSRVSHGFSDVIEIRPTAAQVAVLTGDFAAAYRMSPTEALLAAVTLRIRGEGLWVRRRDVVDGVGRFDVLVAVPPATDESVSSLKEDLRTAAPALGRAKVAVHCVDVVNLDDSLITVGDHVDPIDQLASDADVVLRWDGVNVQILVTGPAAATVAAAVEHGLAELATTKHTGTCTPSDFPLAGLDQPTLSRLFGDGRDIEDVYPVGPQQDWMVHRYRAQDDTSLYGFDLTWVTDDLDADAWAEAWQVVTQRQPNLRTAVLTNGVPRPLLVVHRDVPLKFHMEDLRGLDPEERERRWAECVDKLYAGGFELSEPGHSRHVLFRTGDRSYRWTWFVSYMLFDGISFYRSMHEAELAYRAIKEGTTASLPEVVPHSRYVEWFEHQDLTPTLSYWRERLHGFTARTPLALRLGADLTAPQRPQRTGRFTMLSRKDSTSLRVNARKHRLTLFGLVSAAWSLVLHNVTGDTDVLYGNVTAGRPDEIPGGDKLIGYCNLQMPARVTVDPTKPLLHWLRELQATQLDDRANQWAPLRRIKEVSEVPPDTDLYESCMFFMDGPLRAAPPSESWRRVIGGTNTEHLIRFVVGPIDEIALTLVYNQGTFADTTMETLLRKLCAALMAMTGPLNGTVHDVLSAMATPPDITVLPREAQLAFFSSYGQSPDISAG</sequence>
<dbReference type="RefSeq" id="WP_132126194.1">
    <property type="nucleotide sequence ID" value="NZ_SLWS01000021.1"/>
</dbReference>
<dbReference type="PANTHER" id="PTHR45527:SF14">
    <property type="entry name" value="PLIPASTATIN SYNTHASE SUBUNIT B"/>
    <property type="match status" value="1"/>
</dbReference>
<dbReference type="SUPFAM" id="SSF47336">
    <property type="entry name" value="ACP-like"/>
    <property type="match status" value="1"/>
</dbReference>
<dbReference type="FunFam" id="1.10.1200.10:FF:000005">
    <property type="entry name" value="Nonribosomal peptide synthetase 1"/>
    <property type="match status" value="1"/>
</dbReference>
<dbReference type="Pfam" id="PF08242">
    <property type="entry name" value="Methyltransf_12"/>
    <property type="match status" value="1"/>
</dbReference>
<dbReference type="Gene3D" id="3.40.50.980">
    <property type="match status" value="2"/>
</dbReference>
<dbReference type="Pfam" id="PF00501">
    <property type="entry name" value="AMP-binding"/>
    <property type="match status" value="1"/>
</dbReference>
<feature type="domain" description="Carrier" evidence="5">
    <location>
        <begin position="1322"/>
        <end position="1396"/>
    </location>
</feature>
<dbReference type="Gene3D" id="3.30.559.10">
    <property type="entry name" value="Chloramphenicol acetyltransferase-like domain"/>
    <property type="match status" value="2"/>
</dbReference>
<dbReference type="PROSITE" id="PS00455">
    <property type="entry name" value="AMP_BINDING"/>
    <property type="match status" value="1"/>
</dbReference>
<evidence type="ECO:0000256" key="4">
    <source>
        <dbReference type="ARBA" id="ARBA00022737"/>
    </source>
</evidence>
<dbReference type="InterPro" id="IPR036736">
    <property type="entry name" value="ACP-like_sf"/>
</dbReference>
<dbReference type="Gene3D" id="3.40.50.150">
    <property type="entry name" value="Vaccinia Virus protein VP39"/>
    <property type="match status" value="1"/>
</dbReference>
<reference evidence="6 7" key="1">
    <citation type="submission" date="2019-03" db="EMBL/GenBank/DDBJ databases">
        <title>Genomic Encyclopedia of Type Strains, Phase IV (KMG-IV): sequencing the most valuable type-strain genomes for metagenomic binning, comparative biology and taxonomic classification.</title>
        <authorList>
            <person name="Goeker M."/>
        </authorList>
    </citation>
    <scope>NUCLEOTIDE SEQUENCE [LARGE SCALE GENOMIC DNA]</scope>
    <source>
        <strain evidence="6 7">DSM 45934</strain>
    </source>
</reference>
<dbReference type="OrthoDB" id="2472181at2"/>
<dbReference type="InterPro" id="IPR000873">
    <property type="entry name" value="AMP-dep_synth/lig_dom"/>
</dbReference>
<dbReference type="SUPFAM" id="SSF52777">
    <property type="entry name" value="CoA-dependent acyltransferases"/>
    <property type="match status" value="5"/>
</dbReference>
<keyword evidence="3" id="KW-0597">Phosphoprotein</keyword>